<dbReference type="PANTHER" id="PTHR36050:SF1">
    <property type="entry name" value="O-FUCOSYLTRANSFERASE 30"/>
    <property type="match status" value="1"/>
</dbReference>
<dbReference type="Proteomes" id="UP001476247">
    <property type="component" value="Unassembled WGS sequence"/>
</dbReference>
<dbReference type="EMBL" id="BAABUJ010000027">
    <property type="protein sequence ID" value="GAA5803369.1"/>
    <property type="molecule type" value="Genomic_DNA"/>
</dbReference>
<reference evidence="1 2" key="1">
    <citation type="submission" date="2024-04" db="EMBL/GenBank/DDBJ databases">
        <title>genome sequences of Mucor flavus KT1a and Helicostylum pulchrum KT1b strains isolation_sourced from the surface of a dry-aged beef.</title>
        <authorList>
            <person name="Toyotome T."/>
            <person name="Hosono M."/>
            <person name="Torimaru M."/>
            <person name="Fukuda K."/>
            <person name="Mikami N."/>
        </authorList>
    </citation>
    <scope>NUCLEOTIDE SEQUENCE [LARGE SCALE GENOMIC DNA]</scope>
    <source>
        <strain evidence="1 2">KT1b</strain>
    </source>
</reference>
<proteinExistence type="predicted"/>
<protein>
    <submittedName>
        <fullName evidence="1">Uncharacterized protein</fullName>
    </submittedName>
</protein>
<comment type="caution">
    <text evidence="1">The sequence shown here is derived from an EMBL/GenBank/DDBJ whole genome shotgun (WGS) entry which is preliminary data.</text>
</comment>
<organism evidence="1 2">
    <name type="scientific">Helicostylum pulchrum</name>
    <dbReference type="NCBI Taxonomy" id="562976"/>
    <lineage>
        <taxon>Eukaryota</taxon>
        <taxon>Fungi</taxon>
        <taxon>Fungi incertae sedis</taxon>
        <taxon>Mucoromycota</taxon>
        <taxon>Mucoromycotina</taxon>
        <taxon>Mucoromycetes</taxon>
        <taxon>Mucorales</taxon>
        <taxon>Mucorineae</taxon>
        <taxon>Mucoraceae</taxon>
        <taxon>Helicostylum</taxon>
    </lineage>
</organism>
<dbReference type="PANTHER" id="PTHR36050">
    <property type="entry name" value="O-FUCOSYLTRANSFERASE 30"/>
    <property type="match status" value="1"/>
</dbReference>
<evidence type="ECO:0000313" key="2">
    <source>
        <dbReference type="Proteomes" id="UP001476247"/>
    </source>
</evidence>
<sequence>MRTITVRSATISILSIFLIILFVHFSSQPTSELKSSLKPQFDHEDINAKQSLDEKFMSFFPHGDFATQHEAVRNALRIALETNRTLILPQVRLGKTWDWQPFAILSKYYESQDKQVLKTSCRLNQHNWMTNYQPCQQLNQWIELPWSTFFNLDVLRKDFSIRIIERTSDHNWGTHDTLTPFLKPEQVIVLDPTSFASNGSDWETKTKINRDQSFFSRFFSSTESASSQDEKDSLKLKTGLKNVIQSQDLTQISQRYIQFGSLVYGLRFLTNASQRQSALQRALRSNVFVSPNQFHAVNQVSQTIVNALGGAGTYNCMHMTIGDLVKTELLNQISMKRENAAIERIKFVDDTKFSDDHGQPYNTTQLLNQLTPNAQLDLMTALVRELNGDMPINQAVSVALPLKNSLLRDLLSNPYTKNRQSLLDACIDYRKAVDGRYPIYYLSNDIYKDIHQHLELFGPLVEAFPCMFTKNDMYILGLVDSDWAERIHGLNDLEVDYDDLLSIVVEILVARKGYSFFEVPTTKLTRLLSWN</sequence>
<keyword evidence="2" id="KW-1185">Reference proteome</keyword>
<evidence type="ECO:0000313" key="1">
    <source>
        <dbReference type="EMBL" id="GAA5803369.1"/>
    </source>
</evidence>
<accession>A0ABP9Y8S5</accession>
<gene>
    <name evidence="1" type="ORF">HPULCUR_008848</name>
</gene>
<name>A0ABP9Y8S5_9FUNG</name>